<organism evidence="3 4">
    <name type="scientific">Rudanella paleaurantiibacter</name>
    <dbReference type="NCBI Taxonomy" id="2614655"/>
    <lineage>
        <taxon>Bacteria</taxon>
        <taxon>Pseudomonadati</taxon>
        <taxon>Bacteroidota</taxon>
        <taxon>Cytophagia</taxon>
        <taxon>Cytophagales</taxon>
        <taxon>Cytophagaceae</taxon>
        <taxon>Rudanella</taxon>
    </lineage>
</organism>
<dbReference type="AlphaFoldDB" id="A0A7J5TXJ7"/>
<evidence type="ECO:0000256" key="1">
    <source>
        <dbReference type="SAM" id="SignalP"/>
    </source>
</evidence>
<reference evidence="3 4" key="1">
    <citation type="submission" date="2019-10" db="EMBL/GenBank/DDBJ databases">
        <title>Rudanella paleaurantiibacter sp. nov., isolated from sludge.</title>
        <authorList>
            <person name="Xu S.Q."/>
        </authorList>
    </citation>
    <scope>NUCLEOTIDE SEQUENCE [LARGE SCALE GENOMIC DNA]</scope>
    <source>
        <strain evidence="3 4">HX-22-17</strain>
    </source>
</reference>
<feature type="chain" id="PRO_5029642936" evidence="1">
    <location>
        <begin position="21"/>
        <end position="184"/>
    </location>
</feature>
<evidence type="ECO:0000313" key="4">
    <source>
        <dbReference type="Proteomes" id="UP000488299"/>
    </source>
</evidence>
<dbReference type="InterPro" id="IPR055015">
    <property type="entry name" value="GCX_COOH"/>
</dbReference>
<sequence>MIKVVLSVVALLAVGGVAMAQEYPVRQEIARTMQAGATIEERAVEHIVARNAVTQRATVLYEAGRSITLQPGFTAEAGAVFEASIANVVSRTVSNPENRVMTVSAAPNPFADQTVVDYNLPNAARVTRTLTDAQGRVMEQTNEDGVQAAGQYKVNVRGGHLPAGLYIYQIQTDNGSKSIRLIKQ</sequence>
<feature type="signal peptide" evidence="1">
    <location>
        <begin position="1"/>
        <end position="20"/>
    </location>
</feature>
<name>A0A7J5TXJ7_9BACT</name>
<protein>
    <submittedName>
        <fullName evidence="3">T9SS type A sorting domain-containing protein</fullName>
    </submittedName>
</protein>
<comment type="caution">
    <text evidence="3">The sequence shown here is derived from an EMBL/GenBank/DDBJ whole genome shotgun (WGS) entry which is preliminary data.</text>
</comment>
<dbReference type="Pfam" id="PF18962">
    <property type="entry name" value="Por_Secre_tail"/>
    <property type="match status" value="1"/>
</dbReference>
<evidence type="ECO:0000259" key="2">
    <source>
        <dbReference type="Pfam" id="PF18962"/>
    </source>
</evidence>
<dbReference type="RefSeq" id="WP_019988353.1">
    <property type="nucleotide sequence ID" value="NZ_WELI01000006.1"/>
</dbReference>
<evidence type="ECO:0000313" key="3">
    <source>
        <dbReference type="EMBL" id="KAB7729365.1"/>
    </source>
</evidence>
<dbReference type="NCBIfam" id="NF045639">
    <property type="entry name" value="GCX_COOH"/>
    <property type="match status" value="1"/>
</dbReference>
<proteinExistence type="predicted"/>
<dbReference type="Proteomes" id="UP000488299">
    <property type="component" value="Unassembled WGS sequence"/>
</dbReference>
<dbReference type="InterPro" id="IPR026444">
    <property type="entry name" value="Secre_tail"/>
</dbReference>
<dbReference type="NCBIfam" id="TIGR04183">
    <property type="entry name" value="Por_Secre_tail"/>
    <property type="match status" value="1"/>
</dbReference>
<keyword evidence="1" id="KW-0732">Signal</keyword>
<gene>
    <name evidence="3" type="ORF">F5984_17240</name>
</gene>
<feature type="domain" description="Secretion system C-terminal sorting" evidence="2">
    <location>
        <begin position="107"/>
        <end position="178"/>
    </location>
</feature>
<keyword evidence="4" id="KW-1185">Reference proteome</keyword>
<dbReference type="EMBL" id="WELI01000006">
    <property type="protein sequence ID" value="KAB7729365.1"/>
    <property type="molecule type" value="Genomic_DNA"/>
</dbReference>
<accession>A0A7J5TXJ7</accession>